<keyword evidence="6" id="KW-1185">Reference proteome</keyword>
<keyword evidence="1" id="KW-0812">Transmembrane</keyword>
<dbReference type="AlphaFoldDB" id="A0A7X1AKA7"/>
<sequence>MTSIDSWPIWIAIIVTGAPGLLSAVGLAYSLYLSRRHLEEIKEALKNSRYIYLWGPSLGKRGLIWSLLEIAKIAGMVTWPKAHIQIGDLNPVDFERFPLHLKRRLLCNIAIAFIALTWAIVAAVLIKLR</sequence>
<organism evidence="3 5">
    <name type="scientific">Pseudomonas cremoris</name>
    <dbReference type="NCBI Taxonomy" id="2724178"/>
    <lineage>
        <taxon>Bacteria</taxon>
        <taxon>Pseudomonadati</taxon>
        <taxon>Pseudomonadota</taxon>
        <taxon>Gammaproteobacteria</taxon>
        <taxon>Pseudomonadales</taxon>
        <taxon>Pseudomonadaceae</taxon>
        <taxon>Pseudomonas</taxon>
    </lineage>
</organism>
<evidence type="ECO:0000256" key="1">
    <source>
        <dbReference type="SAM" id="Phobius"/>
    </source>
</evidence>
<dbReference type="Proteomes" id="UP000534677">
    <property type="component" value="Unassembled WGS sequence"/>
</dbReference>
<reference evidence="5 6" key="1">
    <citation type="submission" date="2020-04" db="EMBL/GenBank/DDBJ databases">
        <title>Pseudomonas crami sp. nov., a novel proteolytic bacterial species isolated from cream.</title>
        <authorList>
            <person name="Hofmann K."/>
            <person name="Woller A."/>
            <person name="Huptas C."/>
            <person name="Wenning M."/>
            <person name="Scherer S."/>
            <person name="Doll E.V."/>
        </authorList>
    </citation>
    <scope>NUCLEOTIDE SEQUENCE [LARGE SCALE GENOMIC DNA]</scope>
    <source>
        <strain evidence="2 6">WS 5096</strain>
        <strain evidence="3 5">WS 5106</strain>
    </source>
</reference>
<name>A0A7X1AKA7_9PSED</name>
<accession>A0A7X1AKA7</accession>
<dbReference type="EMBL" id="JAAXCY010000004">
    <property type="protein sequence ID" value="MBC2406701.1"/>
    <property type="molecule type" value="Genomic_DNA"/>
</dbReference>
<evidence type="ECO:0000313" key="5">
    <source>
        <dbReference type="Proteomes" id="UP000520513"/>
    </source>
</evidence>
<evidence type="ECO:0000313" key="4">
    <source>
        <dbReference type="EMBL" id="MBC2406701.1"/>
    </source>
</evidence>
<evidence type="ECO:0000313" key="2">
    <source>
        <dbReference type="EMBL" id="MBC2381524.1"/>
    </source>
</evidence>
<dbReference type="RefSeq" id="WP_185707204.1">
    <property type="nucleotide sequence ID" value="NZ_JAAXCY010000003.1"/>
</dbReference>
<feature type="transmembrane region" description="Helical" evidence="1">
    <location>
        <begin position="105"/>
        <end position="126"/>
    </location>
</feature>
<gene>
    <name evidence="2" type="ORF">HF209_11280</name>
    <name evidence="3" type="ORF">HF257_08620</name>
    <name evidence="4" type="ORF">HF257_11850</name>
</gene>
<evidence type="ECO:0000313" key="3">
    <source>
        <dbReference type="EMBL" id="MBC2406065.1"/>
    </source>
</evidence>
<dbReference type="Proteomes" id="UP000520513">
    <property type="component" value="Unassembled WGS sequence"/>
</dbReference>
<evidence type="ECO:0000313" key="6">
    <source>
        <dbReference type="Proteomes" id="UP000534677"/>
    </source>
</evidence>
<dbReference type="EMBL" id="JAAXCZ010000005">
    <property type="protein sequence ID" value="MBC2381524.1"/>
    <property type="molecule type" value="Genomic_DNA"/>
</dbReference>
<dbReference type="EMBL" id="JAAXCY010000003">
    <property type="protein sequence ID" value="MBC2406065.1"/>
    <property type="molecule type" value="Genomic_DNA"/>
</dbReference>
<comment type="caution">
    <text evidence="3">The sequence shown here is derived from an EMBL/GenBank/DDBJ whole genome shotgun (WGS) entry which is preliminary data.</text>
</comment>
<keyword evidence="1" id="KW-0472">Membrane</keyword>
<feature type="transmembrane region" description="Helical" evidence="1">
    <location>
        <begin position="6"/>
        <end position="32"/>
    </location>
</feature>
<proteinExistence type="predicted"/>
<protein>
    <submittedName>
        <fullName evidence="3">Uncharacterized protein</fullName>
    </submittedName>
</protein>
<keyword evidence="1" id="KW-1133">Transmembrane helix</keyword>